<evidence type="ECO:0000256" key="1">
    <source>
        <dbReference type="ARBA" id="ARBA00003705"/>
    </source>
</evidence>
<keyword evidence="5 9" id="KW-0349">Heme</keyword>
<dbReference type="InterPro" id="IPR012292">
    <property type="entry name" value="Globin/Proto"/>
</dbReference>
<evidence type="ECO:0000256" key="6">
    <source>
        <dbReference type="ARBA" id="ARBA00022621"/>
    </source>
</evidence>
<feature type="region of interest" description="Disordered" evidence="10">
    <location>
        <begin position="1"/>
        <end position="119"/>
    </location>
</feature>
<dbReference type="GO" id="GO:0004601">
    <property type="term" value="F:peroxidase activity"/>
    <property type="evidence" value="ECO:0007669"/>
    <property type="project" value="TreeGrafter"/>
</dbReference>
<dbReference type="GO" id="GO:0005833">
    <property type="term" value="C:hemoglobin complex"/>
    <property type="evidence" value="ECO:0007669"/>
    <property type="project" value="InterPro"/>
</dbReference>
<dbReference type="Pfam" id="PF00042">
    <property type="entry name" value="Globin"/>
    <property type="match status" value="1"/>
</dbReference>
<evidence type="ECO:0000259" key="11">
    <source>
        <dbReference type="PROSITE" id="PS01033"/>
    </source>
</evidence>
<evidence type="ECO:0000256" key="10">
    <source>
        <dbReference type="SAM" id="MobiDB-lite"/>
    </source>
</evidence>
<dbReference type="GO" id="GO:0043177">
    <property type="term" value="F:organic acid binding"/>
    <property type="evidence" value="ECO:0007669"/>
    <property type="project" value="TreeGrafter"/>
</dbReference>
<dbReference type="InterPro" id="IPR050056">
    <property type="entry name" value="Hemoglobin_oxygen_transport"/>
</dbReference>
<evidence type="ECO:0000256" key="8">
    <source>
        <dbReference type="ARBA" id="ARBA00023004"/>
    </source>
</evidence>
<evidence type="ECO:0000313" key="13">
    <source>
        <dbReference type="Proteomes" id="UP000429181"/>
    </source>
</evidence>
<keyword evidence="4 9" id="KW-0813">Transport</keyword>
<dbReference type="PRINTS" id="PR00612">
    <property type="entry name" value="ALPHAHAEM"/>
</dbReference>
<sequence length="386" mass="41011">MQERASTQLHNPAPATWREATTFGEGGRSGREADGGSKNPGSESRSPWVGEGSTHRPAGRRSDAARPLRSRSGRACRVPANERSAGGRAPGAGSIKARALAAPHSSGPDPDSERTHHGAVCRRQGQCQGRLGQGWRPRCRVWRRGPGEVSTALAPRGPGRTPGASLSRAARPKPGFPASSPRMFLSFPTTKTYFPHFDLSHGSAQVKGHGAKVAAALTKAVEHLDDLPGALSELSDLHAHKLRVDPVNFKDLRGLPFLQDLFPPPKLEPRLRPGRSPRPEGGRRAELGREPPGRPAGHPVVPARAAHAQAARGPGLFQAAVPLPAGDPRPALPRRLQPQHARLAGQVSEPRDLGAGPQQWLNWEGGSGGLQCLSKVRSPGCARVLF</sequence>
<gene>
    <name evidence="12" type="primary">LOC113883300</name>
</gene>
<proteinExistence type="inferred from homology"/>
<evidence type="ECO:0000256" key="7">
    <source>
        <dbReference type="ARBA" id="ARBA00022723"/>
    </source>
</evidence>
<feature type="region of interest" description="Disordered" evidence="10">
    <location>
        <begin position="149"/>
        <end position="181"/>
    </location>
</feature>
<reference evidence="12 13" key="1">
    <citation type="submission" date="2018-11" db="EMBL/GenBank/DDBJ databases">
        <title>Haplotype-resolved cattle genomes.</title>
        <authorList>
            <person name="Low W.Y."/>
            <person name="Tearle R."/>
            <person name="Bickhart D.M."/>
            <person name="Rosen B.D."/>
            <person name="Koren S."/>
            <person name="Rhie A."/>
            <person name="Hiendleder S."/>
            <person name="Phillippy A.M."/>
            <person name="Smith T.P.L."/>
            <person name="Williams J.L."/>
        </authorList>
    </citation>
    <scope>NUCLEOTIDE SEQUENCE [LARGE SCALE GENOMIC DNA]</scope>
</reference>
<keyword evidence="6 9" id="KW-0561">Oxygen transport</keyword>
<dbReference type="Ensembl" id="ENSBIXT00005038567.1">
    <property type="protein sequence ID" value="ENSBIXP00005023639.1"/>
    <property type="gene ID" value="ENSBIXG00005026352.1"/>
</dbReference>
<organism evidence="12 13">
    <name type="scientific">Bos indicus x Bos taurus</name>
    <name type="common">Hybrid cattle</name>
    <dbReference type="NCBI Taxonomy" id="30522"/>
    <lineage>
        <taxon>Eukaryota</taxon>
        <taxon>Metazoa</taxon>
        <taxon>Chordata</taxon>
        <taxon>Craniata</taxon>
        <taxon>Vertebrata</taxon>
        <taxon>Euteleostomi</taxon>
        <taxon>Mammalia</taxon>
        <taxon>Eutheria</taxon>
        <taxon>Laurasiatheria</taxon>
        <taxon>Artiodactyla</taxon>
        <taxon>Ruminantia</taxon>
        <taxon>Pecora</taxon>
        <taxon>Bovidae</taxon>
        <taxon>Bovinae</taxon>
        <taxon>Bos</taxon>
    </lineage>
</organism>
<dbReference type="GO" id="GO:0046872">
    <property type="term" value="F:metal ion binding"/>
    <property type="evidence" value="ECO:0007669"/>
    <property type="project" value="UniProtKB-KW"/>
</dbReference>
<feature type="compositionally biased region" description="Low complexity" evidence="10">
    <location>
        <begin position="295"/>
        <end position="311"/>
    </location>
</feature>
<keyword evidence="7" id="KW-0479">Metal-binding</keyword>
<dbReference type="GO" id="GO:0031720">
    <property type="term" value="F:haptoglobin binding"/>
    <property type="evidence" value="ECO:0007669"/>
    <property type="project" value="TreeGrafter"/>
</dbReference>
<evidence type="ECO:0000256" key="5">
    <source>
        <dbReference type="ARBA" id="ARBA00022617"/>
    </source>
</evidence>
<feature type="compositionally biased region" description="Basic and acidic residues" evidence="10">
    <location>
        <begin position="267"/>
        <end position="292"/>
    </location>
</feature>
<keyword evidence="8" id="KW-0408">Iron</keyword>
<name>A0A4W2H1C6_BOBOX</name>
<dbReference type="PANTHER" id="PTHR11442:SF48">
    <property type="entry name" value="HEMOGLOBIN SUBUNIT ALPHA"/>
    <property type="match status" value="1"/>
</dbReference>
<comment type="subunit">
    <text evidence="3">Heterotetramer of two alpha chains and two beta chains.</text>
</comment>
<reference evidence="12" key="2">
    <citation type="submission" date="2025-08" db="UniProtKB">
        <authorList>
            <consortium name="Ensembl"/>
        </authorList>
    </citation>
    <scope>IDENTIFICATION</scope>
</reference>
<dbReference type="GO" id="GO:0031838">
    <property type="term" value="C:haptoglobin-hemoglobin complex"/>
    <property type="evidence" value="ECO:0007669"/>
    <property type="project" value="TreeGrafter"/>
</dbReference>
<dbReference type="GO" id="GO:0072562">
    <property type="term" value="C:blood microparticle"/>
    <property type="evidence" value="ECO:0007669"/>
    <property type="project" value="TreeGrafter"/>
</dbReference>
<evidence type="ECO:0000256" key="3">
    <source>
        <dbReference type="ARBA" id="ARBA00011125"/>
    </source>
</evidence>
<protein>
    <submittedName>
        <fullName evidence="12">Hemoglobin subunit theta-1-like</fullName>
    </submittedName>
</protein>
<dbReference type="InterPro" id="IPR000971">
    <property type="entry name" value="Globin"/>
</dbReference>
<dbReference type="Gene3D" id="1.10.490.10">
    <property type="entry name" value="Globins"/>
    <property type="match status" value="1"/>
</dbReference>
<comment type="function">
    <text evidence="1">Involved in oxygen transport from the lung to the various peripheral tissues.</text>
</comment>
<dbReference type="GO" id="GO:0019825">
    <property type="term" value="F:oxygen binding"/>
    <property type="evidence" value="ECO:0007669"/>
    <property type="project" value="InterPro"/>
</dbReference>
<dbReference type="InterPro" id="IPR009050">
    <property type="entry name" value="Globin-like_sf"/>
</dbReference>
<dbReference type="SUPFAM" id="SSF46458">
    <property type="entry name" value="Globin-like"/>
    <property type="match status" value="1"/>
</dbReference>
<feature type="region of interest" description="Disordered" evidence="10">
    <location>
        <begin position="260"/>
        <end position="311"/>
    </location>
</feature>
<dbReference type="PROSITE" id="PS01033">
    <property type="entry name" value="GLOBIN"/>
    <property type="match status" value="1"/>
</dbReference>
<evidence type="ECO:0000256" key="4">
    <source>
        <dbReference type="ARBA" id="ARBA00022448"/>
    </source>
</evidence>
<dbReference type="Proteomes" id="UP000429181">
    <property type="component" value="Chromosome 25"/>
</dbReference>
<dbReference type="AlphaFoldDB" id="A0A4W2H1C6"/>
<dbReference type="PANTHER" id="PTHR11442">
    <property type="entry name" value="HEMOGLOBIN FAMILY MEMBER"/>
    <property type="match status" value="1"/>
</dbReference>
<dbReference type="GO" id="GO:0020037">
    <property type="term" value="F:heme binding"/>
    <property type="evidence" value="ECO:0007669"/>
    <property type="project" value="InterPro"/>
</dbReference>
<accession>A0A4W2H1C6</accession>
<evidence type="ECO:0000256" key="2">
    <source>
        <dbReference type="ARBA" id="ARBA00008705"/>
    </source>
</evidence>
<dbReference type="GO" id="GO:0042744">
    <property type="term" value="P:hydrogen peroxide catabolic process"/>
    <property type="evidence" value="ECO:0007669"/>
    <property type="project" value="TreeGrafter"/>
</dbReference>
<dbReference type="GeneTree" id="ENSGT00940000154590"/>
<feature type="domain" description="Globin" evidence="11">
    <location>
        <begin position="158"/>
        <end position="312"/>
    </location>
</feature>
<evidence type="ECO:0000313" key="12">
    <source>
        <dbReference type="Ensembl" id="ENSBIXP00005023639.1"/>
    </source>
</evidence>
<evidence type="ECO:0000256" key="9">
    <source>
        <dbReference type="RuleBase" id="RU000356"/>
    </source>
</evidence>
<dbReference type="GO" id="GO:0005344">
    <property type="term" value="F:oxygen carrier activity"/>
    <property type="evidence" value="ECO:0007669"/>
    <property type="project" value="UniProtKB-KW"/>
</dbReference>
<feature type="compositionally biased region" description="Polar residues" evidence="10">
    <location>
        <begin position="1"/>
        <end position="10"/>
    </location>
</feature>
<feature type="compositionally biased region" description="Low complexity" evidence="10">
    <location>
        <begin position="83"/>
        <end position="94"/>
    </location>
</feature>
<comment type="similarity">
    <text evidence="2 9">Belongs to the globin family.</text>
</comment>
<dbReference type="InterPro" id="IPR002338">
    <property type="entry name" value="Hemoglobin_a-typ"/>
</dbReference>